<protein>
    <recommendedName>
        <fullName evidence="5">Cytosol aminopeptidase domain-containing protein</fullName>
    </recommendedName>
</protein>
<proteinExistence type="inferred from homology"/>
<organism evidence="6 7">
    <name type="scientific">Ladona fulva</name>
    <name type="common">Scarce chaser dragonfly</name>
    <name type="synonym">Libellula fulva</name>
    <dbReference type="NCBI Taxonomy" id="123851"/>
    <lineage>
        <taxon>Eukaryota</taxon>
        <taxon>Metazoa</taxon>
        <taxon>Ecdysozoa</taxon>
        <taxon>Arthropoda</taxon>
        <taxon>Hexapoda</taxon>
        <taxon>Insecta</taxon>
        <taxon>Pterygota</taxon>
        <taxon>Palaeoptera</taxon>
        <taxon>Odonata</taxon>
        <taxon>Epiprocta</taxon>
        <taxon>Anisoptera</taxon>
        <taxon>Libelluloidea</taxon>
        <taxon>Libellulidae</taxon>
        <taxon>Ladona</taxon>
    </lineage>
</organism>
<comment type="similarity">
    <text evidence="1">Belongs to the peptidase M17 family.</text>
</comment>
<dbReference type="GO" id="GO:0006508">
    <property type="term" value="P:proteolysis"/>
    <property type="evidence" value="ECO:0007669"/>
    <property type="project" value="UniProtKB-KW"/>
</dbReference>
<dbReference type="Gene3D" id="3.40.630.10">
    <property type="entry name" value="Zn peptidases"/>
    <property type="match status" value="1"/>
</dbReference>
<dbReference type="GO" id="GO:0070006">
    <property type="term" value="F:metalloaminopeptidase activity"/>
    <property type="evidence" value="ECO:0007669"/>
    <property type="project" value="InterPro"/>
</dbReference>
<evidence type="ECO:0000256" key="3">
    <source>
        <dbReference type="ARBA" id="ARBA00022670"/>
    </source>
</evidence>
<evidence type="ECO:0000256" key="1">
    <source>
        <dbReference type="ARBA" id="ARBA00009528"/>
    </source>
</evidence>
<dbReference type="InterPro" id="IPR011356">
    <property type="entry name" value="Leucine_aapep/pepB"/>
</dbReference>
<evidence type="ECO:0000256" key="2">
    <source>
        <dbReference type="ARBA" id="ARBA00022438"/>
    </source>
</evidence>
<keyword evidence="3" id="KW-0645">Protease</keyword>
<dbReference type="PANTHER" id="PTHR11963:SF48">
    <property type="entry name" value="DIPEPTIDASE B, ISOFORM A"/>
    <property type="match status" value="1"/>
</dbReference>
<dbReference type="OrthoDB" id="10041421at2759"/>
<name>A0A8K0JWC2_LADFU</name>
<dbReference type="AlphaFoldDB" id="A0A8K0JWC2"/>
<evidence type="ECO:0000313" key="6">
    <source>
        <dbReference type="EMBL" id="KAG8223569.1"/>
    </source>
</evidence>
<feature type="domain" description="Cytosol aminopeptidase" evidence="5">
    <location>
        <begin position="337"/>
        <end position="344"/>
    </location>
</feature>
<dbReference type="GO" id="GO:0005737">
    <property type="term" value="C:cytoplasm"/>
    <property type="evidence" value="ECO:0007669"/>
    <property type="project" value="InterPro"/>
</dbReference>
<reference evidence="6" key="2">
    <citation type="submission" date="2017-10" db="EMBL/GenBank/DDBJ databases">
        <title>Ladona fulva Genome sequencing and assembly.</title>
        <authorList>
            <person name="Murali S."/>
            <person name="Richards S."/>
            <person name="Bandaranaike D."/>
            <person name="Bellair M."/>
            <person name="Blankenburg K."/>
            <person name="Chao H."/>
            <person name="Dinh H."/>
            <person name="Doddapaneni H."/>
            <person name="Dugan-Rocha S."/>
            <person name="Elkadiri S."/>
            <person name="Gnanaolivu R."/>
            <person name="Hernandez B."/>
            <person name="Skinner E."/>
            <person name="Javaid M."/>
            <person name="Lee S."/>
            <person name="Li M."/>
            <person name="Ming W."/>
            <person name="Munidasa M."/>
            <person name="Muniz J."/>
            <person name="Nguyen L."/>
            <person name="Hughes D."/>
            <person name="Osuji N."/>
            <person name="Pu L.-L."/>
            <person name="Puazo M."/>
            <person name="Qu C."/>
            <person name="Quiroz J."/>
            <person name="Raj R."/>
            <person name="Weissenberger G."/>
            <person name="Xin Y."/>
            <person name="Zou X."/>
            <person name="Han Y."/>
            <person name="Worley K."/>
            <person name="Muzny D."/>
            <person name="Gibbs R."/>
        </authorList>
    </citation>
    <scope>NUCLEOTIDE SEQUENCE</scope>
    <source>
        <strain evidence="6">Sampled in the wild</strain>
    </source>
</reference>
<evidence type="ECO:0000313" key="7">
    <source>
        <dbReference type="Proteomes" id="UP000792457"/>
    </source>
</evidence>
<keyword evidence="4" id="KW-0378">Hydrolase</keyword>
<dbReference type="GO" id="GO:0030145">
    <property type="term" value="F:manganese ion binding"/>
    <property type="evidence" value="ECO:0007669"/>
    <property type="project" value="InterPro"/>
</dbReference>
<reference evidence="6" key="1">
    <citation type="submission" date="2013-04" db="EMBL/GenBank/DDBJ databases">
        <authorList>
            <person name="Qu J."/>
            <person name="Murali S.C."/>
            <person name="Bandaranaike D."/>
            <person name="Bellair M."/>
            <person name="Blankenburg K."/>
            <person name="Chao H."/>
            <person name="Dinh H."/>
            <person name="Doddapaneni H."/>
            <person name="Downs B."/>
            <person name="Dugan-Rocha S."/>
            <person name="Elkadiri S."/>
            <person name="Gnanaolivu R.D."/>
            <person name="Hernandez B."/>
            <person name="Javaid M."/>
            <person name="Jayaseelan J.C."/>
            <person name="Lee S."/>
            <person name="Li M."/>
            <person name="Ming W."/>
            <person name="Munidasa M."/>
            <person name="Muniz J."/>
            <person name="Nguyen L."/>
            <person name="Ongeri F."/>
            <person name="Osuji N."/>
            <person name="Pu L.-L."/>
            <person name="Puazo M."/>
            <person name="Qu C."/>
            <person name="Quiroz J."/>
            <person name="Raj R."/>
            <person name="Weissenberger G."/>
            <person name="Xin Y."/>
            <person name="Zou X."/>
            <person name="Han Y."/>
            <person name="Richards S."/>
            <person name="Worley K."/>
            <person name="Muzny D."/>
            <person name="Gibbs R."/>
        </authorList>
    </citation>
    <scope>NUCLEOTIDE SEQUENCE</scope>
    <source>
        <strain evidence="6">Sampled in the wild</strain>
    </source>
</reference>
<dbReference type="Pfam" id="PF00883">
    <property type="entry name" value="Peptidase_M17"/>
    <property type="match status" value="1"/>
</dbReference>
<sequence>MSQLPYEILPHIVPMKTVKSLNDSDYDGMVLVSHTLPSHLELGSLKAEVEKAIKIDKSVETDGCIREVNFPAQRLIYSPTGPINRDYDDARSYSEAAAKGIKRALKAGVTSPLLILPFERKFVHADLVTLLGALEALYVPIQFREDVPEKNSKIKQLGVWGPDPSAVNTIISLALALEIGRSVARDIGGGDPERMSPPRVEEYVTNIFKNNPHIKLQVIKDVEVFKKEYPLHNGRILMLEYEGEGPIDCTLMLVGKGVTYDTGGADIKAGGVMAGMSRDKCGAAAVAGFLKVVSELKPKRIKVIGAMAMVRNSVGEECYVSDEIIASRSKVRVRVGNTDAEGRMAMADLLCQMKEKVVSGEINPHIMTLATLTGHACLTVGTGYSIVMDNGPARENGQSKLLQEAGSILGDPFEISTIRREDFNFHKDKGEGVDVLQCNNMPSSRTPRGHQGPAAFLILSSGLDKHGLDSSVPIKYSHLDIAASAGDYPDEPTASPILALYAAYLEGRH</sequence>
<keyword evidence="2" id="KW-0031">Aminopeptidase</keyword>
<dbReference type="SUPFAM" id="SSF53187">
    <property type="entry name" value="Zn-dependent exopeptidases"/>
    <property type="match status" value="1"/>
</dbReference>
<evidence type="ECO:0000259" key="5">
    <source>
        <dbReference type="PROSITE" id="PS00631"/>
    </source>
</evidence>
<dbReference type="PROSITE" id="PS00631">
    <property type="entry name" value="CYTOSOL_AP"/>
    <property type="match status" value="1"/>
</dbReference>
<dbReference type="PANTHER" id="PTHR11963">
    <property type="entry name" value="LEUCINE AMINOPEPTIDASE-RELATED"/>
    <property type="match status" value="1"/>
</dbReference>
<evidence type="ECO:0000256" key="4">
    <source>
        <dbReference type="ARBA" id="ARBA00022801"/>
    </source>
</evidence>
<keyword evidence="7" id="KW-1185">Reference proteome</keyword>
<comment type="caution">
    <text evidence="6">The sequence shown here is derived from an EMBL/GenBank/DDBJ whole genome shotgun (WGS) entry which is preliminary data.</text>
</comment>
<dbReference type="PRINTS" id="PR00481">
    <property type="entry name" value="LAMNOPPTDASE"/>
</dbReference>
<accession>A0A8K0JWC2</accession>
<dbReference type="Proteomes" id="UP000792457">
    <property type="component" value="Unassembled WGS sequence"/>
</dbReference>
<dbReference type="EMBL" id="KZ308166">
    <property type="protein sequence ID" value="KAG8223569.1"/>
    <property type="molecule type" value="Genomic_DNA"/>
</dbReference>
<dbReference type="InterPro" id="IPR000819">
    <property type="entry name" value="Peptidase_M17_C"/>
</dbReference>
<gene>
    <name evidence="6" type="ORF">J437_LFUL003033</name>
</gene>